<organism evidence="9 10">
    <name type="scientific">Selenomonas bovis</name>
    <dbReference type="NCBI Taxonomy" id="416586"/>
    <lineage>
        <taxon>Bacteria</taxon>
        <taxon>Bacillati</taxon>
        <taxon>Bacillota</taxon>
        <taxon>Negativicutes</taxon>
        <taxon>Selenomonadales</taxon>
        <taxon>Selenomonadaceae</taxon>
        <taxon>Selenomonas</taxon>
    </lineage>
</organism>
<feature type="transmembrane region" description="Helical" evidence="8">
    <location>
        <begin position="61"/>
        <end position="84"/>
    </location>
</feature>
<evidence type="ECO:0000256" key="6">
    <source>
        <dbReference type="ARBA" id="ARBA00023065"/>
    </source>
</evidence>
<gene>
    <name evidence="9" type="ORF">HF878_00615</name>
</gene>
<feature type="transmembrane region" description="Helical" evidence="8">
    <location>
        <begin position="180"/>
        <end position="197"/>
    </location>
</feature>
<name>A0A848B4B2_9FIRM</name>
<dbReference type="Proteomes" id="UP000543804">
    <property type="component" value="Unassembled WGS sequence"/>
</dbReference>
<accession>A0A848B4B2</accession>
<feature type="transmembrane region" description="Helical" evidence="8">
    <location>
        <begin position="390"/>
        <end position="411"/>
    </location>
</feature>
<dbReference type="GO" id="GO:0005886">
    <property type="term" value="C:plasma membrane"/>
    <property type="evidence" value="ECO:0007669"/>
    <property type="project" value="UniProtKB-SubCell"/>
</dbReference>
<evidence type="ECO:0000256" key="4">
    <source>
        <dbReference type="ARBA" id="ARBA00022692"/>
    </source>
</evidence>
<keyword evidence="6" id="KW-0406">Ion transport</keyword>
<feature type="transmembrane region" description="Helical" evidence="8">
    <location>
        <begin position="335"/>
        <end position="355"/>
    </location>
</feature>
<keyword evidence="7 8" id="KW-0472">Membrane</keyword>
<evidence type="ECO:0000313" key="10">
    <source>
        <dbReference type="Proteomes" id="UP000543804"/>
    </source>
</evidence>
<dbReference type="AlphaFoldDB" id="A0A848B4B2"/>
<proteinExistence type="predicted"/>
<feature type="transmembrane region" description="Helical" evidence="8">
    <location>
        <begin position="115"/>
        <end position="136"/>
    </location>
</feature>
<keyword evidence="4 8" id="KW-0812">Transmembrane</keyword>
<evidence type="ECO:0000256" key="8">
    <source>
        <dbReference type="SAM" id="Phobius"/>
    </source>
</evidence>
<protein>
    <submittedName>
        <fullName evidence="9">Trk family potassium uptake protein</fullName>
    </submittedName>
</protein>
<evidence type="ECO:0000256" key="1">
    <source>
        <dbReference type="ARBA" id="ARBA00004651"/>
    </source>
</evidence>
<comment type="caution">
    <text evidence="9">The sequence shown here is derived from an EMBL/GenBank/DDBJ whole genome shotgun (WGS) entry which is preliminary data.</text>
</comment>
<comment type="subcellular location">
    <subcellularLocation>
        <location evidence="1">Cell membrane</location>
        <topology evidence="1">Multi-pass membrane protein</topology>
    </subcellularLocation>
</comment>
<evidence type="ECO:0000256" key="3">
    <source>
        <dbReference type="ARBA" id="ARBA00022475"/>
    </source>
</evidence>
<evidence type="ECO:0000256" key="2">
    <source>
        <dbReference type="ARBA" id="ARBA00022448"/>
    </source>
</evidence>
<dbReference type="GO" id="GO:0008324">
    <property type="term" value="F:monoatomic cation transmembrane transporter activity"/>
    <property type="evidence" value="ECO:0007669"/>
    <property type="project" value="InterPro"/>
</dbReference>
<evidence type="ECO:0000313" key="9">
    <source>
        <dbReference type="EMBL" id="NMD97988.1"/>
    </source>
</evidence>
<dbReference type="GO" id="GO:0030001">
    <property type="term" value="P:metal ion transport"/>
    <property type="evidence" value="ECO:0007669"/>
    <property type="project" value="UniProtKB-ARBA"/>
</dbReference>
<dbReference type="PANTHER" id="PTHR32024:SF1">
    <property type="entry name" value="KTR SYSTEM POTASSIUM UPTAKE PROTEIN B"/>
    <property type="match status" value="1"/>
</dbReference>
<keyword evidence="2" id="KW-0813">Transport</keyword>
<dbReference type="Pfam" id="PF02386">
    <property type="entry name" value="TrkH"/>
    <property type="match status" value="1"/>
</dbReference>
<dbReference type="InterPro" id="IPR003445">
    <property type="entry name" value="Cat_transpt"/>
</dbReference>
<sequence length="430" mass="45984">MGLSFLALIAAGTLLLMLPFATQSGEGAPFLTALFTTVSASCVTGLTVENTALYWSMFGQLVLLVLIQVGGLGVVTMAVAVTVASGRKVGFMQRSTMQEAVAAPQLGGIVLQLRFILLFTFGCELLGALLLLPVFVRDYGWCEGGWLALFHAVSAFCNAGFDLLGERAGGSLMAYAADPLVNLVIVALILAGGLGFITWGDLRLHGRHLSRCRLQTKIILLMTAVLVIVPTAIFYMLEFPELQGAARFWASLFQAVTPRTAGFNTVDIETMSDTGRLLLVALMFTGGAPGSTAGGIKTTTLFVLLATMASSLRLKKDVELTHLGRRISLETVRRALTIFLVYLVLLLLVTVFISYHDSVPLMDAMVETASALGTVGLSIGLTEHLSSVSQLLLCGLMYFGRMGALTLIYAMHTRREPVPRRLPEGAVTVG</sequence>
<keyword evidence="5 8" id="KW-1133">Transmembrane helix</keyword>
<feature type="transmembrane region" description="Helical" evidence="8">
    <location>
        <begin position="218"/>
        <end position="237"/>
    </location>
</feature>
<dbReference type="EMBL" id="JABAFA010000001">
    <property type="protein sequence ID" value="NMD97988.1"/>
    <property type="molecule type" value="Genomic_DNA"/>
</dbReference>
<dbReference type="PANTHER" id="PTHR32024">
    <property type="entry name" value="TRK SYSTEM POTASSIUM UPTAKE PROTEIN TRKG-RELATED"/>
    <property type="match status" value="1"/>
</dbReference>
<feature type="transmembrane region" description="Helical" evidence="8">
    <location>
        <begin position="294"/>
        <end position="314"/>
    </location>
</feature>
<keyword evidence="3" id="KW-1003">Cell membrane</keyword>
<evidence type="ECO:0000256" key="7">
    <source>
        <dbReference type="ARBA" id="ARBA00023136"/>
    </source>
</evidence>
<reference evidence="9 10" key="1">
    <citation type="submission" date="2020-04" db="EMBL/GenBank/DDBJ databases">
        <authorList>
            <person name="Hitch T.C.A."/>
            <person name="Wylensek D."/>
            <person name="Clavel T."/>
        </authorList>
    </citation>
    <scope>NUCLEOTIDE SEQUENCE [LARGE SCALE GENOMIC DNA]</scope>
    <source>
        <strain evidence="9 10">PG-130-P53-12</strain>
    </source>
</reference>
<evidence type="ECO:0000256" key="5">
    <source>
        <dbReference type="ARBA" id="ARBA00022989"/>
    </source>
</evidence>
<keyword evidence="10" id="KW-1185">Reference proteome</keyword>